<evidence type="ECO:0000313" key="21">
    <source>
        <dbReference type="Proteomes" id="UP001175261"/>
    </source>
</evidence>
<evidence type="ECO:0000256" key="9">
    <source>
        <dbReference type="ARBA" id="ARBA00023316"/>
    </source>
</evidence>
<comment type="catalytic activity">
    <reaction evidence="11">
        <text>Random hydrolysis of (1-&gt;6)-linkages in (1-&gt;6)-beta-D-glucans.</text>
        <dbReference type="EC" id="3.2.1.75"/>
    </reaction>
</comment>
<keyword evidence="21" id="KW-1185">Reference proteome</keyword>
<comment type="subcellular location">
    <subcellularLocation>
        <location evidence="1">Secreted</location>
    </subcellularLocation>
</comment>
<sequence>MRQNVLLVPLLSLAVNAWLPESSDLAAFNQTARFEKLGKRFEPSLPDGVTKIRGVNFGGWLISEPWMMGDHWRVEMGCGDQGTELDCMTNVYGGDNRDNGNQAFQKHWEEWINPDTVQSVHDVGLNTIRIPIGYWAYSDIVDYDTKPFPDSGPMLDLLDNVVEKAAELGIYVIIDLHGAPGAQQEDAFTGQTQSPAGFFTEENFGLAEQWLSWMTTRIHTNDAYRSVGMIQVLNEPVSNHDGDRYPAPGQVPGLLESYYPGALAAVRDAENALQPPVADESRLHVQFMSEKWGSGDPRTVPEITADPAVAFDDHNYIGFALQGADRADQFKLMNLACTDSRLVDGQDFIIAGEWSMTSDVAWQDADFFKKFFTAQQQLYEKPGMAGWIFWTWKTELDDPRWTYSKATFENLIPQDAAGLENNVFQDVCAGFT</sequence>
<dbReference type="EMBL" id="JAPDFR010000006">
    <property type="protein sequence ID" value="KAK0385682.1"/>
    <property type="molecule type" value="Genomic_DNA"/>
</dbReference>
<comment type="caution">
    <text evidence="20">The sequence shown here is derived from an EMBL/GenBank/DDBJ whole genome shotgun (WGS) entry which is preliminary data.</text>
</comment>
<dbReference type="AlphaFoldDB" id="A0AA39L696"/>
<protein>
    <recommendedName>
        <fullName evidence="13">glucan endo-1,6-beta-glucosidase</fullName>
        <ecNumber evidence="13">3.2.1.75</ecNumber>
    </recommendedName>
    <alternativeName>
        <fullName evidence="15">Beta-1,6-glucanase B</fullName>
    </alternativeName>
    <alternativeName>
        <fullName evidence="14">Endo-1,6-beta-D-glucanase B</fullName>
    </alternativeName>
    <alternativeName>
        <fullName evidence="16">Endo-1,6-beta-glucanase B</fullName>
    </alternativeName>
</protein>
<evidence type="ECO:0000256" key="12">
    <source>
        <dbReference type="ARBA" id="ARBA00037628"/>
    </source>
</evidence>
<dbReference type="GO" id="GO:0004338">
    <property type="term" value="F:glucan exo-1,3-beta-glucosidase activity"/>
    <property type="evidence" value="ECO:0007669"/>
    <property type="project" value="TreeGrafter"/>
</dbReference>
<feature type="chain" id="PRO_5041466894" description="glucan endo-1,6-beta-glucosidase" evidence="18">
    <location>
        <begin position="18"/>
        <end position="432"/>
    </location>
</feature>
<comment type="function">
    <text evidence="12">Beta-glucanases participate in the metabolism of beta-glucan, the main structural component of the cell wall. Acts on lutean, pustulan and 1,6-oligo-beta-D-glucosides.</text>
</comment>
<organism evidence="20 21">
    <name type="scientific">Sarocladium strictum</name>
    <name type="common">Black bundle disease fungus</name>
    <name type="synonym">Acremonium strictum</name>
    <dbReference type="NCBI Taxonomy" id="5046"/>
    <lineage>
        <taxon>Eukaryota</taxon>
        <taxon>Fungi</taxon>
        <taxon>Dikarya</taxon>
        <taxon>Ascomycota</taxon>
        <taxon>Pezizomycotina</taxon>
        <taxon>Sordariomycetes</taxon>
        <taxon>Hypocreomycetidae</taxon>
        <taxon>Hypocreales</taxon>
        <taxon>Sarocladiaceae</taxon>
        <taxon>Sarocladium</taxon>
    </lineage>
</organism>
<evidence type="ECO:0000256" key="1">
    <source>
        <dbReference type="ARBA" id="ARBA00004613"/>
    </source>
</evidence>
<evidence type="ECO:0000313" key="20">
    <source>
        <dbReference type="EMBL" id="KAK0385682.1"/>
    </source>
</evidence>
<evidence type="ECO:0000256" key="2">
    <source>
        <dbReference type="ARBA" id="ARBA00005641"/>
    </source>
</evidence>
<keyword evidence="5 17" id="KW-0378">Hydrolase</keyword>
<accession>A0AA39L696</accession>
<keyword evidence="3" id="KW-0964">Secreted</keyword>
<dbReference type="InterPro" id="IPR001547">
    <property type="entry name" value="Glyco_hydro_5"/>
</dbReference>
<dbReference type="EC" id="3.2.1.75" evidence="13"/>
<feature type="signal peptide" evidence="18">
    <location>
        <begin position="1"/>
        <end position="17"/>
    </location>
</feature>
<evidence type="ECO:0000256" key="8">
    <source>
        <dbReference type="ARBA" id="ARBA00023295"/>
    </source>
</evidence>
<dbReference type="InterPro" id="IPR017853">
    <property type="entry name" value="GH"/>
</dbReference>
<evidence type="ECO:0000259" key="19">
    <source>
        <dbReference type="Pfam" id="PF00150"/>
    </source>
</evidence>
<evidence type="ECO:0000256" key="7">
    <source>
        <dbReference type="ARBA" id="ARBA00023277"/>
    </source>
</evidence>
<dbReference type="GO" id="GO:0009986">
    <property type="term" value="C:cell surface"/>
    <property type="evidence" value="ECO:0007669"/>
    <property type="project" value="TreeGrafter"/>
</dbReference>
<dbReference type="Gene3D" id="3.20.20.80">
    <property type="entry name" value="Glycosidases"/>
    <property type="match status" value="1"/>
</dbReference>
<dbReference type="GO" id="GO:0009251">
    <property type="term" value="P:glucan catabolic process"/>
    <property type="evidence" value="ECO:0007669"/>
    <property type="project" value="TreeGrafter"/>
</dbReference>
<dbReference type="GO" id="GO:0071555">
    <property type="term" value="P:cell wall organization"/>
    <property type="evidence" value="ECO:0007669"/>
    <property type="project" value="UniProtKB-KW"/>
</dbReference>
<evidence type="ECO:0000256" key="17">
    <source>
        <dbReference type="RuleBase" id="RU361153"/>
    </source>
</evidence>
<name>A0AA39L696_SARSR</name>
<keyword evidence="4 18" id="KW-0732">Signal</keyword>
<dbReference type="GO" id="GO:0005576">
    <property type="term" value="C:extracellular region"/>
    <property type="evidence" value="ECO:0007669"/>
    <property type="project" value="UniProtKB-SubCell"/>
</dbReference>
<evidence type="ECO:0000256" key="4">
    <source>
        <dbReference type="ARBA" id="ARBA00022729"/>
    </source>
</evidence>
<dbReference type="Pfam" id="PF00150">
    <property type="entry name" value="Cellulase"/>
    <property type="match status" value="1"/>
</dbReference>
<dbReference type="SUPFAM" id="SSF51445">
    <property type="entry name" value="(Trans)glycosidases"/>
    <property type="match status" value="1"/>
</dbReference>
<dbReference type="PANTHER" id="PTHR31297">
    <property type="entry name" value="GLUCAN ENDO-1,6-BETA-GLUCOSIDASE B"/>
    <property type="match status" value="1"/>
</dbReference>
<keyword evidence="7" id="KW-0119">Carbohydrate metabolism</keyword>
<evidence type="ECO:0000256" key="18">
    <source>
        <dbReference type="SAM" id="SignalP"/>
    </source>
</evidence>
<evidence type="ECO:0000256" key="10">
    <source>
        <dbReference type="ARBA" id="ARBA00023326"/>
    </source>
</evidence>
<keyword evidence="10" id="KW-0624">Polysaccharide degradation</keyword>
<keyword evidence="9" id="KW-0961">Cell wall biogenesis/degradation</keyword>
<dbReference type="GO" id="GO:0046557">
    <property type="term" value="F:glucan endo-1,6-beta-glucosidase activity"/>
    <property type="evidence" value="ECO:0007669"/>
    <property type="project" value="UniProtKB-EC"/>
</dbReference>
<dbReference type="Proteomes" id="UP001175261">
    <property type="component" value="Unassembled WGS sequence"/>
</dbReference>
<evidence type="ECO:0000256" key="16">
    <source>
        <dbReference type="ARBA" id="ARBA00043257"/>
    </source>
</evidence>
<evidence type="ECO:0000256" key="11">
    <source>
        <dbReference type="ARBA" id="ARBA00036633"/>
    </source>
</evidence>
<evidence type="ECO:0000256" key="5">
    <source>
        <dbReference type="ARBA" id="ARBA00022801"/>
    </source>
</evidence>
<evidence type="ECO:0000256" key="15">
    <source>
        <dbReference type="ARBA" id="ARBA00042025"/>
    </source>
</evidence>
<keyword evidence="6" id="KW-0325">Glycoprotein</keyword>
<proteinExistence type="inferred from homology"/>
<evidence type="ECO:0000256" key="14">
    <source>
        <dbReference type="ARBA" id="ARBA00041472"/>
    </source>
</evidence>
<gene>
    <name evidence="20" type="ORF">NLU13_6859</name>
</gene>
<reference evidence="20" key="1">
    <citation type="submission" date="2022-10" db="EMBL/GenBank/DDBJ databases">
        <title>Determination and structural analysis of whole genome sequence of Sarocladium strictum F4-1.</title>
        <authorList>
            <person name="Hu L."/>
            <person name="Jiang Y."/>
        </authorList>
    </citation>
    <scope>NUCLEOTIDE SEQUENCE</scope>
    <source>
        <strain evidence="20">F4-1</strain>
    </source>
</reference>
<evidence type="ECO:0000256" key="13">
    <source>
        <dbReference type="ARBA" id="ARBA00038935"/>
    </source>
</evidence>
<dbReference type="InterPro" id="IPR050386">
    <property type="entry name" value="Glycosyl_hydrolase_5"/>
</dbReference>
<dbReference type="PANTHER" id="PTHR31297:SF39">
    <property type="entry name" value="GLUCAN ENDO-1,6-BETA-GLUCOSIDASE B"/>
    <property type="match status" value="1"/>
</dbReference>
<keyword evidence="8 17" id="KW-0326">Glycosidase</keyword>
<comment type="similarity">
    <text evidence="2 17">Belongs to the glycosyl hydrolase 5 (cellulase A) family.</text>
</comment>
<evidence type="ECO:0000256" key="6">
    <source>
        <dbReference type="ARBA" id="ARBA00023180"/>
    </source>
</evidence>
<feature type="domain" description="Glycoside hydrolase family 5" evidence="19">
    <location>
        <begin position="103"/>
        <end position="356"/>
    </location>
</feature>
<evidence type="ECO:0000256" key="3">
    <source>
        <dbReference type="ARBA" id="ARBA00022525"/>
    </source>
</evidence>